<dbReference type="Gene3D" id="3.90.1750.20">
    <property type="entry name" value="Putative Large Serine Recombinase, Chain B, Domain 2"/>
    <property type="match status" value="1"/>
</dbReference>
<name>A0A4P6M294_9FIRM</name>
<protein>
    <submittedName>
        <fullName evidence="3">Transposon gamma-delta resolvase</fullName>
    </submittedName>
</protein>
<dbReference type="PROSITE" id="PS51737">
    <property type="entry name" value="RECOMBINASE_DNA_BIND"/>
    <property type="match status" value="1"/>
</dbReference>
<evidence type="ECO:0000259" key="1">
    <source>
        <dbReference type="PROSITE" id="PS51736"/>
    </source>
</evidence>
<dbReference type="Proteomes" id="UP000289794">
    <property type="component" value="Chromosome"/>
</dbReference>
<dbReference type="RefSeq" id="WP_130182354.1">
    <property type="nucleotide sequence ID" value="NZ_CP035945.1"/>
</dbReference>
<gene>
    <name evidence="3" type="primary">tnpR_3</name>
    <name evidence="3" type="ORF">PMF13cell1_04767</name>
</gene>
<dbReference type="Pfam" id="PF13408">
    <property type="entry name" value="Zn_ribbon_recom"/>
    <property type="match status" value="1"/>
</dbReference>
<organism evidence="3 4">
    <name type="scientific">Blautia producta</name>
    <dbReference type="NCBI Taxonomy" id="33035"/>
    <lineage>
        <taxon>Bacteria</taxon>
        <taxon>Bacillati</taxon>
        <taxon>Bacillota</taxon>
        <taxon>Clostridia</taxon>
        <taxon>Lachnospirales</taxon>
        <taxon>Lachnospiraceae</taxon>
        <taxon>Blautia</taxon>
    </lineage>
</organism>
<dbReference type="CDD" id="cd00338">
    <property type="entry name" value="Ser_Recombinase"/>
    <property type="match status" value="1"/>
</dbReference>
<dbReference type="Gene3D" id="3.40.50.1390">
    <property type="entry name" value="Resolvase, N-terminal catalytic domain"/>
    <property type="match status" value="1"/>
</dbReference>
<feature type="domain" description="Resolvase/invertase-type recombinase catalytic" evidence="1">
    <location>
        <begin position="6"/>
        <end position="154"/>
    </location>
</feature>
<reference evidence="3 4" key="1">
    <citation type="submission" date="2019-01" db="EMBL/GenBank/DDBJ databases">
        <title>PMF-metabolizing Aryl O-demethylase.</title>
        <authorList>
            <person name="Kim M."/>
        </authorList>
    </citation>
    <scope>NUCLEOTIDE SEQUENCE [LARGE SCALE GENOMIC DNA]</scope>
    <source>
        <strain evidence="3 4">PMF1</strain>
    </source>
</reference>
<dbReference type="KEGG" id="bpro:PMF13cell1_04767"/>
<proteinExistence type="predicted"/>
<evidence type="ECO:0000313" key="4">
    <source>
        <dbReference type="Proteomes" id="UP000289794"/>
    </source>
</evidence>
<sequence length="546" mass="63379">MGNRVRAAAYGRVSTEKEDQANSLNSQRNYFTEYINQHEGWELMGIYYDEGISGTQTANRKGFNRMIRDAMAGKIDLILTKEVSRFARNTVDTLSYIRKLKAKGVRVIFTIDNIDTMDGDGELRLSIMATLAQDESRKISERVKWGQKRRMEQGVVFGRDLLGYTVKAGRLYVNEEEAEVVRAIFHKYTNEQKGTYVIARELMEEGIQPKRGDTWSNTMILKVLKNEKYAGDLCQKKTITPDFLSHRKKKNEGEEEMVYLKEHHISIIDRELWDRTQRELKRRSLSKNSKSLQGTRYWCSGKVKCGECGGSFVVRSKKRGDGSNYRTWRCYNHANHGKVKKEGEGNRPCCDNTAVSDLALRSCVCYALKQVNFDRETVITEILQRIKRLDQKDIYMEDISFIERKIEEIEGKKKKCVDLVLEGMLDTKELAEQKNWYDGQKEKLEKRLLKAKKEKAAEEERKSCFENYKESVDRILNFHGAEDALFRELIDKIVVYQGQMVCVWIKYVPFGIKMRIHSSGKRDNYNTEILEAAIVEDGPEDILEIL</sequence>
<dbReference type="PANTHER" id="PTHR30461">
    <property type="entry name" value="DNA-INVERTASE FROM LAMBDOID PROPHAGE"/>
    <property type="match status" value="1"/>
</dbReference>
<dbReference type="InterPro" id="IPR025827">
    <property type="entry name" value="Zn_ribbon_recom_dom"/>
</dbReference>
<evidence type="ECO:0000259" key="2">
    <source>
        <dbReference type="PROSITE" id="PS51737"/>
    </source>
</evidence>
<dbReference type="InterPro" id="IPR036162">
    <property type="entry name" value="Resolvase-like_N_sf"/>
</dbReference>
<dbReference type="Pfam" id="PF00239">
    <property type="entry name" value="Resolvase"/>
    <property type="match status" value="1"/>
</dbReference>
<dbReference type="PANTHER" id="PTHR30461:SF23">
    <property type="entry name" value="DNA RECOMBINASE-RELATED"/>
    <property type="match status" value="1"/>
</dbReference>
<dbReference type="SUPFAM" id="SSF53041">
    <property type="entry name" value="Resolvase-like"/>
    <property type="match status" value="1"/>
</dbReference>
<dbReference type="InterPro" id="IPR050639">
    <property type="entry name" value="SSR_resolvase"/>
</dbReference>
<evidence type="ECO:0000313" key="3">
    <source>
        <dbReference type="EMBL" id="QBE99194.1"/>
    </source>
</evidence>
<dbReference type="GO" id="GO:0003677">
    <property type="term" value="F:DNA binding"/>
    <property type="evidence" value="ECO:0007669"/>
    <property type="project" value="InterPro"/>
</dbReference>
<dbReference type="PROSITE" id="PS51736">
    <property type="entry name" value="RECOMBINASES_3"/>
    <property type="match status" value="1"/>
</dbReference>
<dbReference type="SMART" id="SM00857">
    <property type="entry name" value="Resolvase"/>
    <property type="match status" value="1"/>
</dbReference>
<dbReference type="GO" id="GO:0000150">
    <property type="term" value="F:DNA strand exchange activity"/>
    <property type="evidence" value="ECO:0007669"/>
    <property type="project" value="InterPro"/>
</dbReference>
<accession>A0A4P6M294</accession>
<dbReference type="EMBL" id="CP035945">
    <property type="protein sequence ID" value="QBE99194.1"/>
    <property type="molecule type" value="Genomic_DNA"/>
</dbReference>
<dbReference type="InterPro" id="IPR038109">
    <property type="entry name" value="DNA_bind_recomb_sf"/>
</dbReference>
<dbReference type="Pfam" id="PF07508">
    <property type="entry name" value="Recombinase"/>
    <property type="match status" value="1"/>
</dbReference>
<dbReference type="InterPro" id="IPR011109">
    <property type="entry name" value="DNA_bind_recombinase_dom"/>
</dbReference>
<dbReference type="AlphaFoldDB" id="A0A4P6M294"/>
<feature type="domain" description="Recombinase" evidence="2">
    <location>
        <begin position="161"/>
        <end position="286"/>
    </location>
</feature>
<dbReference type="InterPro" id="IPR006119">
    <property type="entry name" value="Resolv_N"/>
</dbReference>